<keyword evidence="3" id="KW-0336">GPI-anchor</keyword>
<evidence type="ECO:0000256" key="1">
    <source>
        <dbReference type="ARBA" id="ARBA00004609"/>
    </source>
</evidence>
<reference evidence="10" key="1">
    <citation type="submission" date="2021-01" db="UniProtKB">
        <authorList>
            <consortium name="EnsemblPlants"/>
        </authorList>
    </citation>
    <scope>IDENTIFICATION</scope>
</reference>
<dbReference type="PANTHER" id="PTHR31673:SF41">
    <property type="entry name" value="COBRA-LIKE PROTEIN"/>
    <property type="match status" value="1"/>
</dbReference>
<evidence type="ECO:0000313" key="10">
    <source>
        <dbReference type="EnsemblPlants" id="Kaladp0024s0994.1.v1.1"/>
    </source>
</evidence>
<name>A0A7N0T836_KALFE</name>
<keyword evidence="3" id="KW-0472">Membrane</keyword>
<comment type="subcellular location">
    <subcellularLocation>
        <location evidence="1">Cell membrane</location>
        <topology evidence="1">Lipid-anchor</topology>
        <topology evidence="1">GPI-anchor</topology>
    </subcellularLocation>
</comment>
<dbReference type="Pfam" id="PF25079">
    <property type="entry name" value="COB_C"/>
    <property type="match status" value="1"/>
</dbReference>
<comment type="similarity">
    <text evidence="2 7">Belongs to the COBRA family.</text>
</comment>
<evidence type="ECO:0000256" key="3">
    <source>
        <dbReference type="ARBA" id="ARBA00022622"/>
    </source>
</evidence>
<feature type="signal peptide" evidence="8">
    <location>
        <begin position="1"/>
        <end position="28"/>
    </location>
</feature>
<organism evidence="10 11">
    <name type="scientific">Kalanchoe fedtschenkoi</name>
    <name type="common">Lavender scallops</name>
    <name type="synonym">South American air plant</name>
    <dbReference type="NCBI Taxonomy" id="63787"/>
    <lineage>
        <taxon>Eukaryota</taxon>
        <taxon>Viridiplantae</taxon>
        <taxon>Streptophyta</taxon>
        <taxon>Embryophyta</taxon>
        <taxon>Tracheophyta</taxon>
        <taxon>Spermatophyta</taxon>
        <taxon>Magnoliopsida</taxon>
        <taxon>eudicotyledons</taxon>
        <taxon>Gunneridae</taxon>
        <taxon>Pentapetalae</taxon>
        <taxon>Saxifragales</taxon>
        <taxon>Crassulaceae</taxon>
        <taxon>Kalanchoe</taxon>
    </lineage>
</organism>
<feature type="domain" description="COBRA C-terminal" evidence="9">
    <location>
        <begin position="226"/>
        <end position="416"/>
    </location>
</feature>
<dbReference type="GO" id="GO:0098552">
    <property type="term" value="C:side of membrane"/>
    <property type="evidence" value="ECO:0007669"/>
    <property type="project" value="UniProtKB-KW"/>
</dbReference>
<evidence type="ECO:0000256" key="8">
    <source>
        <dbReference type="SAM" id="SignalP"/>
    </source>
</evidence>
<dbReference type="PANTHER" id="PTHR31673">
    <property type="entry name" value="PROTEIN COBRA"/>
    <property type="match status" value="1"/>
</dbReference>
<dbReference type="AlphaFoldDB" id="A0A7N0T836"/>
<keyword evidence="6" id="KW-0449">Lipoprotein</keyword>
<protein>
    <recommendedName>
        <fullName evidence="7">COBRA-like protein</fullName>
    </recommendedName>
</protein>
<keyword evidence="5" id="KW-0325">Glycoprotein</keyword>
<dbReference type="EnsemblPlants" id="Kaladp0024s0994.1.v1.1">
    <property type="protein sequence ID" value="Kaladp0024s0994.1.v1.1"/>
    <property type="gene ID" value="Kaladp0024s0994.v1.1"/>
</dbReference>
<dbReference type="InterPro" id="IPR006918">
    <property type="entry name" value="COBRA_pln"/>
</dbReference>
<evidence type="ECO:0000256" key="6">
    <source>
        <dbReference type="ARBA" id="ARBA00023288"/>
    </source>
</evidence>
<dbReference type="Proteomes" id="UP000594263">
    <property type="component" value="Unplaced"/>
</dbReference>
<keyword evidence="4 8" id="KW-0732">Signal</keyword>
<sequence>MGMKLTFCSLDRLSVVSFILLAVCGSLSDCYDPLDPNGNITVTFDTLRWTDDGYEAAVNIQNYHQYRHVGSPGWRLGWTWAGAEVIWSVTGAFATQLGNCSHAFKSRLPHSCRRDPVIRDLAPGAKPEDRAPGCCSGGVLSASAVDPVRSVSSFKLVVGNLNRDETGEPPVNLTLMAPGPGYTCSPLLVVDPTVSTAIYGQRQEQVFRTWKSTCTYSTFLAYKIPTCCVSFSAFYSPAITPCPTCSCGCRAADQNAITCIRQGYTSDSATFAGVTDTVQCTDHTCPVRVHWHIKNNYMSHWRVKLTVSNYHYSRNYSSWNVLVQHPGFRQAADTFSFNSASLPSAGFSDDVALFWGLDFYNKDLLQIDGNQVGSVTSEILIKKDLSSFTFRNGWGFPRKVYFDGENCVMPLPDNFPMLPSSSRSSSSLALTPWLLLHFMHLVLFTRHSLRP</sequence>
<proteinExistence type="inferred from homology"/>
<feature type="chain" id="PRO_5029813274" description="COBRA-like protein" evidence="8">
    <location>
        <begin position="29"/>
        <end position="451"/>
    </location>
</feature>
<evidence type="ECO:0000256" key="2">
    <source>
        <dbReference type="ARBA" id="ARBA00005507"/>
    </source>
</evidence>
<accession>A0A7N0T836</accession>
<evidence type="ECO:0000259" key="9">
    <source>
        <dbReference type="Pfam" id="PF25079"/>
    </source>
</evidence>
<evidence type="ECO:0000256" key="7">
    <source>
        <dbReference type="PIRNR" id="PIRNR038122"/>
    </source>
</evidence>
<evidence type="ECO:0000256" key="5">
    <source>
        <dbReference type="ARBA" id="ARBA00023180"/>
    </source>
</evidence>
<dbReference type="InterPro" id="IPR056900">
    <property type="entry name" value="COB_C"/>
</dbReference>
<dbReference type="GO" id="GO:0010215">
    <property type="term" value="P:cellulose microfibril organization"/>
    <property type="evidence" value="ECO:0007669"/>
    <property type="project" value="InterPro"/>
</dbReference>
<dbReference type="OMA" id="HWHIKNN"/>
<evidence type="ECO:0000256" key="4">
    <source>
        <dbReference type="ARBA" id="ARBA00022729"/>
    </source>
</evidence>
<dbReference type="PIRSF" id="PIRSF038122">
    <property type="entry name" value="COBRA"/>
    <property type="match status" value="1"/>
</dbReference>
<dbReference type="Gramene" id="Kaladp0024s0994.1.v1.1">
    <property type="protein sequence ID" value="Kaladp0024s0994.1.v1.1"/>
    <property type="gene ID" value="Kaladp0024s0994.v1.1"/>
</dbReference>
<keyword evidence="11" id="KW-1185">Reference proteome</keyword>
<dbReference type="GO" id="GO:0052324">
    <property type="term" value="P:plant-type cell wall cellulose biosynthetic process"/>
    <property type="evidence" value="ECO:0007669"/>
    <property type="project" value="TreeGrafter"/>
</dbReference>
<evidence type="ECO:0000313" key="11">
    <source>
        <dbReference type="Proteomes" id="UP000594263"/>
    </source>
</evidence>
<dbReference type="Pfam" id="PF04833">
    <property type="entry name" value="COBRA"/>
    <property type="match status" value="1"/>
</dbReference>
<dbReference type="GO" id="GO:0005886">
    <property type="term" value="C:plasma membrane"/>
    <property type="evidence" value="ECO:0007669"/>
    <property type="project" value="UniProtKB-SubCell"/>
</dbReference>